<evidence type="ECO:0000313" key="1">
    <source>
        <dbReference type="EMBL" id="KGM32539.1"/>
    </source>
</evidence>
<dbReference type="Pfam" id="PF09998">
    <property type="entry name" value="DUF2239"/>
    <property type="match status" value="1"/>
</dbReference>
<evidence type="ECO:0000313" key="2">
    <source>
        <dbReference type="Proteomes" id="UP000029995"/>
    </source>
</evidence>
<dbReference type="AlphaFoldDB" id="A0A0A0D385"/>
<protein>
    <submittedName>
        <fullName evidence="1">Uncharacterized protein</fullName>
    </submittedName>
</protein>
<gene>
    <name evidence="1" type="ORF">P409_20795</name>
</gene>
<feature type="non-terminal residue" evidence="1">
    <location>
        <position position="65"/>
    </location>
</feature>
<comment type="caution">
    <text evidence="1">The sequence shown here is derived from an EMBL/GenBank/DDBJ whole genome shotgun (WGS) entry which is preliminary data.</text>
</comment>
<accession>A0A0A0D385</accession>
<dbReference type="InterPro" id="IPR018715">
    <property type="entry name" value="DUF2239"/>
</dbReference>
<dbReference type="Proteomes" id="UP000029995">
    <property type="component" value="Unassembled WGS sequence"/>
</dbReference>
<proteinExistence type="predicted"/>
<reference evidence="1 2" key="1">
    <citation type="submission" date="2014-01" db="EMBL/GenBank/DDBJ databases">
        <title>Genome sequence determination for a cystic fibrosis isolate, Inquilinus limosus.</title>
        <authorList>
            <person name="Pino M."/>
            <person name="Di Conza J."/>
            <person name="Gutkind G."/>
        </authorList>
    </citation>
    <scope>NUCLEOTIDE SEQUENCE [LARGE SCALE GENOMIC DNA]</scope>
    <source>
        <strain evidence="1 2">MP06</strain>
    </source>
</reference>
<name>A0A0A0D385_9PROT</name>
<sequence>MTATAATPCTAFDGSTLLLSGPLAEVALAARAAVERNTGGPVLVFDDTTGRVVDLDLRGGEAEII</sequence>
<organism evidence="1 2">
    <name type="scientific">Inquilinus limosus MP06</name>
    <dbReference type="NCBI Taxonomy" id="1398085"/>
    <lineage>
        <taxon>Bacteria</taxon>
        <taxon>Pseudomonadati</taxon>
        <taxon>Pseudomonadota</taxon>
        <taxon>Alphaproteobacteria</taxon>
        <taxon>Rhodospirillales</taxon>
        <taxon>Rhodospirillaceae</taxon>
        <taxon>Inquilinus</taxon>
    </lineage>
</organism>
<dbReference type="RefSeq" id="WP_034843024.1">
    <property type="nucleotide sequence ID" value="NZ_JANX01000301.1"/>
</dbReference>
<dbReference type="EMBL" id="JANX01000301">
    <property type="protein sequence ID" value="KGM32539.1"/>
    <property type="molecule type" value="Genomic_DNA"/>
</dbReference>